<keyword evidence="2" id="KW-1185">Reference proteome</keyword>
<dbReference type="Pfam" id="PF12441">
    <property type="entry name" value="CopG_antitoxin"/>
    <property type="match status" value="1"/>
</dbReference>
<comment type="caution">
    <text evidence="1">The sequence shown here is derived from an EMBL/GenBank/DDBJ whole genome shotgun (WGS) entry which is preliminary data.</text>
</comment>
<organism evidence="1 2">
    <name type="scientific">Aphanothece sacrum FPU1</name>
    <dbReference type="NCBI Taxonomy" id="1920663"/>
    <lineage>
        <taxon>Bacteria</taxon>
        <taxon>Bacillati</taxon>
        <taxon>Cyanobacteriota</taxon>
        <taxon>Cyanophyceae</taxon>
        <taxon>Oscillatoriophycideae</taxon>
        <taxon>Chroococcales</taxon>
        <taxon>Aphanothecaceae</taxon>
        <taxon>Aphanothece</taxon>
    </lineage>
</organism>
<reference evidence="2" key="1">
    <citation type="submission" date="2017-05" db="EMBL/GenBank/DDBJ databases">
        <title>Physiological properties and genetic analysis related to exopolysaccharide production of fresh-water unicellular cyanobacterium Aphanothece sacrum, Suizenji Nori, that has been cultured as a food source in Japan.</title>
        <authorList>
            <person name="Kanesaki Y."/>
            <person name="Yoshikawa S."/>
            <person name="Ohki K."/>
        </authorList>
    </citation>
    <scope>NUCLEOTIDE SEQUENCE [LARGE SCALE GENOMIC DNA]</scope>
    <source>
        <strain evidence="2">FPU1</strain>
    </source>
</reference>
<dbReference type="RefSeq" id="WP_124973743.1">
    <property type="nucleotide sequence ID" value="NZ_BDQK01000017.1"/>
</dbReference>
<dbReference type="AlphaFoldDB" id="A0A401IMX0"/>
<name>A0A401IMX0_APHSA</name>
<dbReference type="OrthoDB" id="495955at2"/>
<evidence type="ECO:0000313" key="2">
    <source>
        <dbReference type="Proteomes" id="UP000287247"/>
    </source>
</evidence>
<evidence type="ECO:0000313" key="1">
    <source>
        <dbReference type="EMBL" id="GBF82586.1"/>
    </source>
</evidence>
<sequence>MKTDQDVENLLEQDLSDYLNKENFSSVNFELVPKNESVTIEMSSQLLEKVKEVAKQKGINYHIFIKEAVEQALQ</sequence>
<protein>
    <submittedName>
        <fullName evidence="1">3-dehydroquinate synthase</fullName>
    </submittedName>
</protein>
<dbReference type="EMBL" id="BDQK01000017">
    <property type="protein sequence ID" value="GBF82586.1"/>
    <property type="molecule type" value="Genomic_DNA"/>
</dbReference>
<dbReference type="Proteomes" id="UP000287247">
    <property type="component" value="Unassembled WGS sequence"/>
</dbReference>
<accession>A0A401IMX0</accession>
<dbReference type="InterPro" id="IPR022148">
    <property type="entry name" value="CopG_antitoxin"/>
</dbReference>
<proteinExistence type="predicted"/>
<gene>
    <name evidence="1" type="ORF">AsFPU1_4016</name>
</gene>